<dbReference type="Pfam" id="PF10300">
    <property type="entry name" value="Iml2-TPR_39"/>
    <property type="match status" value="1"/>
</dbReference>
<keyword evidence="8" id="KW-1185">Reference proteome</keyword>
<evidence type="ECO:0000256" key="3">
    <source>
        <dbReference type="ARBA" id="ARBA00022737"/>
    </source>
</evidence>
<protein>
    <recommendedName>
        <fullName evidence="2">Tetratricopeptide repeat protein 39B</fullName>
    </recommendedName>
</protein>
<keyword evidence="4" id="KW-0802">TPR repeat</keyword>
<evidence type="ECO:0000256" key="1">
    <source>
        <dbReference type="ARBA" id="ARBA00006400"/>
    </source>
</evidence>
<feature type="region of interest" description="Disordered" evidence="6">
    <location>
        <begin position="17"/>
        <end position="180"/>
    </location>
</feature>
<reference evidence="7" key="1">
    <citation type="submission" date="2015-11" db="EMBL/GenBank/DDBJ databases">
        <authorList>
            <consortium name="International Coturnix japonica Genome Analysis Consortium"/>
            <person name="Warren W."/>
            <person name="Burt D.W."/>
            <person name="Antin P.B."/>
            <person name="Lanford R."/>
            <person name="Gros J."/>
            <person name="Wilson R.K."/>
        </authorList>
    </citation>
    <scope>NUCLEOTIDE SEQUENCE [LARGE SCALE GENOMIC DNA]</scope>
</reference>
<sequence>MSALTAAAAAFCAQGLSPRGLADGAGGNHRANEAPAQTRCRNPSERAAAKLAAPGPHRWGRAASRSPGQSRAAPRGRRSHRVARGGACDANEGARTAELCGGRGGRGERGSARTGRSGRAAAAAEPDRAERRQQQQQQQQLGSARGGDSVAESGTGRGGSAHPGAGGSAGTWRASETARRRAAAARRASKMDLKSALEECSMALNLFLNNKFSEALELLRPWSKDSMYHALGYSTILVMQAAMTFEQQDIQMGISTMKEALQTCQRFRKRSTVVESLSNLVSKQSVDQLSEEEMHAEICYAECLLQKAALTFVQDENMINFIKGGLKIRTSYQIYKECHQVLQMTQGNKSKNETYHQFEGGVKLGIGAFNLMLSLLPARILRFLEFIGFSGNRELGLYQLWEGASGSSLRAILCTFTLLVYHTYVSLILGTGDANLQEADSLLEPYLKKFPNGSIILFYAARIDILKGNFEKAQLTFQDCIASQQEWKQIHHLCYWELMWCYTFQQNWLQAYRYADLLSKESRWSKAIYVFQKAAILCMLPEDELKSTGEDIVSLFRQVDGLKQRIAGKSIPTEKFAVRKARRYASSQPVKLILPALEMMYVWNGFAIVGKRADLTENLLVTIEKEETALKNETSHTEYYMDDVCMLQLLKGLCLKHLGRLMQAELCFNQVIQSEKQIKYDSYLVPFTMYELGLLYKQQDEREKAIRYIETAKNNYKEYSMESRLHFRIHAALDSLKVSPASTP</sequence>
<dbReference type="InterPro" id="IPR011990">
    <property type="entry name" value="TPR-like_helical_dom_sf"/>
</dbReference>
<dbReference type="GO" id="GO:0010887">
    <property type="term" value="P:negative regulation of cholesterol storage"/>
    <property type="evidence" value="ECO:0007669"/>
    <property type="project" value="Ensembl"/>
</dbReference>
<dbReference type="Ensembl" id="ENSCJPT00005012839.1">
    <property type="protein sequence ID" value="ENSCJPP00005008476.1"/>
    <property type="gene ID" value="ENSCJPG00005007562.1"/>
</dbReference>
<dbReference type="GeneTree" id="ENSGT00950000182917"/>
<evidence type="ECO:0000313" key="7">
    <source>
        <dbReference type="Ensembl" id="ENSCJPP00005008476.1"/>
    </source>
</evidence>
<evidence type="ECO:0000256" key="2">
    <source>
        <dbReference type="ARBA" id="ARBA00015483"/>
    </source>
</evidence>
<organism evidence="7 8">
    <name type="scientific">Coturnix japonica</name>
    <name type="common">Japanese quail</name>
    <name type="synonym">Coturnix coturnix japonica</name>
    <dbReference type="NCBI Taxonomy" id="93934"/>
    <lineage>
        <taxon>Eukaryota</taxon>
        <taxon>Metazoa</taxon>
        <taxon>Chordata</taxon>
        <taxon>Craniata</taxon>
        <taxon>Vertebrata</taxon>
        <taxon>Euteleostomi</taxon>
        <taxon>Archelosauria</taxon>
        <taxon>Archosauria</taxon>
        <taxon>Dinosauria</taxon>
        <taxon>Saurischia</taxon>
        <taxon>Theropoda</taxon>
        <taxon>Coelurosauria</taxon>
        <taxon>Aves</taxon>
        <taxon>Neognathae</taxon>
        <taxon>Galloanserae</taxon>
        <taxon>Galliformes</taxon>
        <taxon>Phasianidae</taxon>
        <taxon>Perdicinae</taxon>
        <taxon>Coturnix</taxon>
    </lineage>
</organism>
<comment type="similarity">
    <text evidence="1">Belongs to the TTC39 family.</text>
</comment>
<accession>A0A8C2T727</accession>
<dbReference type="Gene3D" id="1.25.40.10">
    <property type="entry name" value="Tetratricopeptide repeat domain"/>
    <property type="match status" value="2"/>
</dbReference>
<dbReference type="GO" id="GO:0042632">
    <property type="term" value="P:cholesterol homeostasis"/>
    <property type="evidence" value="ECO:0007669"/>
    <property type="project" value="Ensembl"/>
</dbReference>
<keyword evidence="3" id="KW-0677">Repeat</keyword>
<feature type="compositionally biased region" description="Gly residues" evidence="6">
    <location>
        <begin position="155"/>
        <end position="169"/>
    </location>
</feature>
<keyword evidence="5" id="KW-0443">Lipid metabolism</keyword>
<evidence type="ECO:0000256" key="6">
    <source>
        <dbReference type="SAM" id="MobiDB-lite"/>
    </source>
</evidence>
<feature type="compositionally biased region" description="Low complexity" evidence="6">
    <location>
        <begin position="112"/>
        <end position="124"/>
    </location>
</feature>
<reference evidence="7" key="3">
    <citation type="submission" date="2025-09" db="UniProtKB">
        <authorList>
            <consortium name="Ensembl"/>
        </authorList>
    </citation>
    <scope>IDENTIFICATION</scope>
</reference>
<dbReference type="InterPro" id="IPR019412">
    <property type="entry name" value="IML2/TPR_39"/>
</dbReference>
<dbReference type="PANTHER" id="PTHR31859:SF4">
    <property type="entry name" value="TETRATRICOPEPTIDE REPEAT PROTEIN 39B"/>
    <property type="match status" value="1"/>
</dbReference>
<dbReference type="GO" id="GO:0090181">
    <property type="term" value="P:regulation of cholesterol metabolic process"/>
    <property type="evidence" value="ECO:0007669"/>
    <property type="project" value="Ensembl"/>
</dbReference>
<dbReference type="SUPFAM" id="SSF48452">
    <property type="entry name" value="TPR-like"/>
    <property type="match status" value="1"/>
</dbReference>
<proteinExistence type="inferred from homology"/>
<gene>
    <name evidence="7" type="primary">TTC39B</name>
</gene>
<reference evidence="7" key="2">
    <citation type="submission" date="2025-08" db="UniProtKB">
        <authorList>
            <consortium name="Ensembl"/>
        </authorList>
    </citation>
    <scope>IDENTIFICATION</scope>
</reference>
<dbReference type="GO" id="GO:0006629">
    <property type="term" value="P:lipid metabolic process"/>
    <property type="evidence" value="ECO:0007669"/>
    <property type="project" value="UniProtKB-KW"/>
</dbReference>
<name>A0A8C2T727_COTJA</name>
<dbReference type="Proteomes" id="UP000694412">
    <property type="component" value="Chromosome Z"/>
</dbReference>
<evidence type="ECO:0000313" key="8">
    <source>
        <dbReference type="Proteomes" id="UP000694412"/>
    </source>
</evidence>
<feature type="compositionally biased region" description="Low complexity" evidence="6">
    <location>
        <begin position="134"/>
        <end position="147"/>
    </location>
</feature>
<dbReference type="GO" id="GO:0010874">
    <property type="term" value="P:regulation of cholesterol efflux"/>
    <property type="evidence" value="ECO:0007669"/>
    <property type="project" value="Ensembl"/>
</dbReference>
<dbReference type="PANTHER" id="PTHR31859">
    <property type="entry name" value="TETRATRICOPEPTIDE REPEAT PROTEIN 39 FAMILY MEMBER"/>
    <property type="match status" value="1"/>
</dbReference>
<feature type="compositionally biased region" description="Basic residues" evidence="6">
    <location>
        <begin position="74"/>
        <end position="83"/>
    </location>
</feature>
<dbReference type="AlphaFoldDB" id="A0A8C2T727"/>
<evidence type="ECO:0000256" key="5">
    <source>
        <dbReference type="ARBA" id="ARBA00023098"/>
    </source>
</evidence>
<evidence type="ECO:0000256" key="4">
    <source>
        <dbReference type="ARBA" id="ARBA00022803"/>
    </source>
</evidence>